<organism evidence="1 2">
    <name type="scientific">Simplicispira suum</name>
    <dbReference type="NCBI Taxonomy" id="2109915"/>
    <lineage>
        <taxon>Bacteria</taxon>
        <taxon>Pseudomonadati</taxon>
        <taxon>Pseudomonadota</taxon>
        <taxon>Betaproteobacteria</taxon>
        <taxon>Burkholderiales</taxon>
        <taxon>Comamonadaceae</taxon>
        <taxon>Simplicispira</taxon>
    </lineage>
</organism>
<evidence type="ECO:0000313" key="2">
    <source>
        <dbReference type="Proteomes" id="UP000239326"/>
    </source>
</evidence>
<evidence type="ECO:0000313" key="1">
    <source>
        <dbReference type="EMBL" id="AVO43504.1"/>
    </source>
</evidence>
<keyword evidence="2" id="KW-1185">Reference proteome</keyword>
<dbReference type="Proteomes" id="UP000239326">
    <property type="component" value="Plasmid unnamed1"/>
</dbReference>
<geneLocation type="plasmid" evidence="1 2">
    <name>unnamed1</name>
</geneLocation>
<accession>A0A2S0N5S9</accession>
<protein>
    <submittedName>
        <fullName evidence="1">Uncharacterized protein</fullName>
    </submittedName>
</protein>
<gene>
    <name evidence="1" type="ORF">C6571_18540</name>
</gene>
<keyword evidence="1" id="KW-0614">Plasmid</keyword>
<dbReference type="AlphaFoldDB" id="A0A2S0N5S9"/>
<proteinExistence type="predicted"/>
<name>A0A2S0N5S9_9BURK</name>
<reference evidence="1 2" key="1">
    <citation type="submission" date="2018-03" db="EMBL/GenBank/DDBJ databases">
        <title>Genome sequencing of Simplicispira sp.</title>
        <authorList>
            <person name="Kim S.-J."/>
            <person name="Heo J."/>
            <person name="Kwon S.-W."/>
        </authorList>
    </citation>
    <scope>NUCLEOTIDE SEQUENCE [LARGE SCALE GENOMIC DNA]</scope>
    <source>
        <strain evidence="1 2">SC1-8</strain>
        <plasmid evidence="1 2">unnamed1</plasmid>
    </source>
</reference>
<dbReference type="EMBL" id="CP027670">
    <property type="protein sequence ID" value="AVO43504.1"/>
    <property type="molecule type" value="Genomic_DNA"/>
</dbReference>
<sequence>MDAASVQSDSKKKRFVVERVFGLSNGALSVEALFELDHFKAASTDRFYVEMLTAGEMTEESVNQVMGVWKDLLKRLQAKGLNPKNVVMGGAKYQQTADAIVLVKVGS</sequence>
<dbReference type="KEGG" id="simp:C6571_18540"/>